<evidence type="ECO:0000259" key="3">
    <source>
        <dbReference type="PROSITE" id="PS50977"/>
    </source>
</evidence>
<dbReference type="Pfam" id="PF00440">
    <property type="entry name" value="TetR_N"/>
    <property type="match status" value="1"/>
</dbReference>
<dbReference type="PANTHER" id="PTHR43479">
    <property type="entry name" value="ACREF/ENVCD OPERON REPRESSOR-RELATED"/>
    <property type="match status" value="1"/>
</dbReference>
<proteinExistence type="predicted"/>
<evidence type="ECO:0000256" key="1">
    <source>
        <dbReference type="ARBA" id="ARBA00023125"/>
    </source>
</evidence>
<accession>A0A1T5AY30</accession>
<dbReference type="InterPro" id="IPR023772">
    <property type="entry name" value="DNA-bd_HTH_TetR-type_CS"/>
</dbReference>
<evidence type="ECO:0000313" key="5">
    <source>
        <dbReference type="Proteomes" id="UP000243406"/>
    </source>
</evidence>
<reference evidence="5" key="1">
    <citation type="submission" date="2017-02" db="EMBL/GenBank/DDBJ databases">
        <authorList>
            <person name="Varghese N."/>
            <person name="Submissions S."/>
        </authorList>
    </citation>
    <scope>NUCLEOTIDE SEQUENCE [LARGE SCALE GENOMIC DNA]</scope>
    <source>
        <strain evidence="5">ATCC 35199</strain>
    </source>
</reference>
<feature type="DNA-binding region" description="H-T-H motif" evidence="2">
    <location>
        <begin position="32"/>
        <end position="51"/>
    </location>
</feature>
<dbReference type="SUPFAM" id="SSF46689">
    <property type="entry name" value="Homeodomain-like"/>
    <property type="match status" value="1"/>
</dbReference>
<feature type="domain" description="HTH tetR-type" evidence="3">
    <location>
        <begin position="9"/>
        <end position="69"/>
    </location>
</feature>
<evidence type="ECO:0000256" key="2">
    <source>
        <dbReference type="PROSITE-ProRule" id="PRU00335"/>
    </source>
</evidence>
<keyword evidence="5" id="KW-1185">Reference proteome</keyword>
<sequence>MPRPNTNFESKKQELIEIAFELFMKKGYEDTTITDILKAAMISKGAMYHYFDKKEDILDAVINYIIALDEKRYEPILKDTNISAIGKIIKMLKSSDSDVPKEIRVAREQLSKRSISIFDYRSRELSNKRTAEVLAKIIADGVASGELKTAYPKETAQLIISSANNIHENAIENPTPENIKKQVDYFIWVLSTGLGIEQEQIEELKNLVVSQLK</sequence>
<dbReference type="PANTHER" id="PTHR43479:SF11">
    <property type="entry name" value="ACREF_ENVCD OPERON REPRESSOR-RELATED"/>
    <property type="match status" value="1"/>
</dbReference>
<dbReference type="InterPro" id="IPR001647">
    <property type="entry name" value="HTH_TetR"/>
</dbReference>
<dbReference type="InterPro" id="IPR009057">
    <property type="entry name" value="Homeodomain-like_sf"/>
</dbReference>
<organism evidence="4 5">
    <name type="scientific">Acetoanaerobium noterae</name>
    <dbReference type="NCBI Taxonomy" id="745369"/>
    <lineage>
        <taxon>Bacteria</taxon>
        <taxon>Bacillati</taxon>
        <taxon>Bacillota</taxon>
        <taxon>Clostridia</taxon>
        <taxon>Peptostreptococcales</taxon>
        <taxon>Filifactoraceae</taxon>
        <taxon>Acetoanaerobium</taxon>
    </lineage>
</organism>
<dbReference type="EMBL" id="FUYN01000002">
    <property type="protein sequence ID" value="SKB39876.1"/>
    <property type="molecule type" value="Genomic_DNA"/>
</dbReference>
<dbReference type="InterPro" id="IPR036271">
    <property type="entry name" value="Tet_transcr_reg_TetR-rel_C_sf"/>
</dbReference>
<dbReference type="InterPro" id="IPR050624">
    <property type="entry name" value="HTH-type_Tx_Regulator"/>
</dbReference>
<protein>
    <submittedName>
        <fullName evidence="4">Transcriptional regulator, TetR family</fullName>
    </submittedName>
</protein>
<dbReference type="SUPFAM" id="SSF48498">
    <property type="entry name" value="Tetracyclin repressor-like, C-terminal domain"/>
    <property type="match status" value="1"/>
</dbReference>
<dbReference type="Gene3D" id="1.10.357.10">
    <property type="entry name" value="Tetracycline Repressor, domain 2"/>
    <property type="match status" value="1"/>
</dbReference>
<dbReference type="GO" id="GO:0003677">
    <property type="term" value="F:DNA binding"/>
    <property type="evidence" value="ECO:0007669"/>
    <property type="project" value="UniProtKB-UniRule"/>
</dbReference>
<dbReference type="PRINTS" id="PR00455">
    <property type="entry name" value="HTHTETR"/>
</dbReference>
<dbReference type="PROSITE" id="PS01081">
    <property type="entry name" value="HTH_TETR_1"/>
    <property type="match status" value="1"/>
</dbReference>
<dbReference type="RefSeq" id="WP_079589167.1">
    <property type="nucleotide sequence ID" value="NZ_FUYN01000002.1"/>
</dbReference>
<name>A0A1T5AY30_9FIRM</name>
<dbReference type="Proteomes" id="UP000243406">
    <property type="component" value="Unassembled WGS sequence"/>
</dbReference>
<dbReference type="OrthoDB" id="9814200at2"/>
<dbReference type="PROSITE" id="PS50977">
    <property type="entry name" value="HTH_TETR_2"/>
    <property type="match status" value="1"/>
</dbReference>
<evidence type="ECO:0000313" key="4">
    <source>
        <dbReference type="EMBL" id="SKB39876.1"/>
    </source>
</evidence>
<gene>
    <name evidence="4" type="ORF">SAMN02745120_1269</name>
</gene>
<dbReference type="AlphaFoldDB" id="A0A1T5AY30"/>
<keyword evidence="1 2" id="KW-0238">DNA-binding</keyword>